<dbReference type="InterPro" id="IPR016491">
    <property type="entry name" value="Septin"/>
</dbReference>
<protein>
    <submittedName>
        <fullName evidence="9">Septin 10</fullName>
    </submittedName>
</protein>
<dbReference type="Gene3D" id="3.40.50.300">
    <property type="entry name" value="P-loop containing nucleotide triphosphate hydrolases"/>
    <property type="match status" value="1"/>
</dbReference>
<dbReference type="InterPro" id="IPR030379">
    <property type="entry name" value="G_SEPTIN_dom"/>
</dbReference>
<keyword evidence="2" id="KW-0963">Cytoplasm</keyword>
<evidence type="ECO:0000313" key="9">
    <source>
        <dbReference type="Ensembl" id="ENSACOP00000006439.1"/>
    </source>
</evidence>
<evidence type="ECO:0000256" key="5">
    <source>
        <dbReference type="ARBA" id="ARBA00023134"/>
    </source>
</evidence>
<keyword evidence="6" id="KW-0206">Cytoskeleton</keyword>
<dbReference type="GO" id="GO:0005525">
    <property type="term" value="F:GTP binding"/>
    <property type="evidence" value="ECO:0007669"/>
    <property type="project" value="UniProtKB-KW"/>
</dbReference>
<comment type="subcellular location">
    <subcellularLocation>
        <location evidence="1">Cytoplasm</location>
        <location evidence="1">Cytoskeleton</location>
    </subcellularLocation>
</comment>
<evidence type="ECO:0000256" key="6">
    <source>
        <dbReference type="ARBA" id="ARBA00023212"/>
    </source>
</evidence>
<reference evidence="9" key="1">
    <citation type="submission" date="2025-08" db="UniProtKB">
        <authorList>
            <consortium name="Ensembl"/>
        </authorList>
    </citation>
    <scope>IDENTIFICATION</scope>
</reference>
<dbReference type="FunFam" id="3.40.50.300:FF:002048">
    <property type="entry name" value="Septin 6"/>
    <property type="match status" value="1"/>
</dbReference>
<dbReference type="PIRSF" id="PIRSF006698">
    <property type="entry name" value="Septin"/>
    <property type="match status" value="1"/>
</dbReference>
<dbReference type="InterPro" id="IPR027417">
    <property type="entry name" value="P-loop_NTPase"/>
</dbReference>
<proteinExistence type="inferred from homology"/>
<evidence type="ECO:0000256" key="1">
    <source>
        <dbReference type="ARBA" id="ARBA00004245"/>
    </source>
</evidence>
<organism evidence="9 10">
    <name type="scientific">Amazona collaria</name>
    <name type="common">yellow-billed parrot</name>
    <dbReference type="NCBI Taxonomy" id="241587"/>
    <lineage>
        <taxon>Eukaryota</taxon>
        <taxon>Metazoa</taxon>
        <taxon>Chordata</taxon>
        <taxon>Craniata</taxon>
        <taxon>Vertebrata</taxon>
        <taxon>Euteleostomi</taxon>
        <taxon>Archelosauria</taxon>
        <taxon>Archosauria</taxon>
        <taxon>Dinosauria</taxon>
        <taxon>Saurischia</taxon>
        <taxon>Theropoda</taxon>
        <taxon>Coelurosauria</taxon>
        <taxon>Aves</taxon>
        <taxon>Neognathae</taxon>
        <taxon>Neoaves</taxon>
        <taxon>Telluraves</taxon>
        <taxon>Australaves</taxon>
        <taxon>Psittaciformes</taxon>
        <taxon>Psittacidae</taxon>
        <taxon>Amazona</taxon>
    </lineage>
</organism>
<reference evidence="9" key="2">
    <citation type="submission" date="2025-09" db="UniProtKB">
        <authorList>
            <consortium name="Ensembl"/>
        </authorList>
    </citation>
    <scope>IDENTIFICATION</scope>
</reference>
<dbReference type="SUPFAM" id="SSF52540">
    <property type="entry name" value="P-loop containing nucleoside triphosphate hydrolases"/>
    <property type="match status" value="1"/>
</dbReference>
<evidence type="ECO:0000256" key="4">
    <source>
        <dbReference type="ARBA" id="ARBA00023054"/>
    </source>
</evidence>
<dbReference type="GO" id="GO:0005856">
    <property type="term" value="C:cytoskeleton"/>
    <property type="evidence" value="ECO:0007669"/>
    <property type="project" value="UniProtKB-SubCell"/>
</dbReference>
<keyword evidence="4" id="KW-0175">Coiled coil</keyword>
<comment type="similarity">
    <text evidence="7">Belongs to the TRAFAC class TrmE-Era-EngA-EngB-Septin-like GTPase superfamily. Septin GTPase family.</text>
</comment>
<evidence type="ECO:0000256" key="3">
    <source>
        <dbReference type="ARBA" id="ARBA00022741"/>
    </source>
</evidence>
<name>A0A8B9FAL2_9PSIT</name>
<dbReference type="PANTHER" id="PTHR18884">
    <property type="entry name" value="SEPTIN"/>
    <property type="match status" value="1"/>
</dbReference>
<accession>A0A8B9FAL2</accession>
<keyword evidence="5 7" id="KW-0342">GTP-binding</keyword>
<feature type="domain" description="Septin-type G" evidence="8">
    <location>
        <begin position="35"/>
        <end position="301"/>
    </location>
</feature>
<dbReference type="Ensembl" id="ENSACOT00000006671.1">
    <property type="protein sequence ID" value="ENSACOP00000006439.1"/>
    <property type="gene ID" value="ENSACOG00000004475.1"/>
</dbReference>
<evidence type="ECO:0000256" key="7">
    <source>
        <dbReference type="RuleBase" id="RU004560"/>
    </source>
</evidence>
<keyword evidence="3 7" id="KW-0547">Nucleotide-binding</keyword>
<evidence type="ECO:0000259" key="8">
    <source>
        <dbReference type="PROSITE" id="PS51719"/>
    </source>
</evidence>
<dbReference type="PROSITE" id="PS51719">
    <property type="entry name" value="G_SEPTIN"/>
    <property type="match status" value="1"/>
</dbReference>
<sequence>MIFLWQDDDYRALSLSGRVGFSSLPDQLVKKSVSQTFYFSILCIGETGIGKSTLLNSLFNTSFDDPVSTHFLPQVKLTAQTYELQESCVLLKLTIVNTMGFGDQINKEDSYQPIVDYIDAQFEACLREELKIKSSLFNYHDSRIHVCLYFISPVGHSLKSLDLVTMKKLDSKVNIIPIIGKADSIAKSELQNFKNKIMFELDSNDIQIYQFPTDDEIVSERNAIMNEHMPFAVVGSNKKVQIGNKMVRVCQYRWGTVEVENENHCDFVKLREMLICTNMEDLREQTHARHYELYRRCKLEEMIHRDMASIHFTFDCVNPIQSIHRTVFIRGEKKSWCFFDCCFVLFCFVFKSE</sequence>
<dbReference type="Proteomes" id="UP000694522">
    <property type="component" value="Unplaced"/>
</dbReference>
<dbReference type="Pfam" id="PF00735">
    <property type="entry name" value="Septin"/>
    <property type="match status" value="1"/>
</dbReference>
<dbReference type="AlphaFoldDB" id="A0A8B9FAL2"/>
<dbReference type="CDD" id="cd01850">
    <property type="entry name" value="CDC_Septin"/>
    <property type="match status" value="1"/>
</dbReference>
<evidence type="ECO:0000256" key="2">
    <source>
        <dbReference type="ARBA" id="ARBA00022490"/>
    </source>
</evidence>
<keyword evidence="10" id="KW-1185">Reference proteome</keyword>
<evidence type="ECO:0000313" key="10">
    <source>
        <dbReference type="Proteomes" id="UP000694522"/>
    </source>
</evidence>